<feature type="transmembrane region" description="Helical" evidence="6">
    <location>
        <begin position="149"/>
        <end position="171"/>
    </location>
</feature>
<dbReference type="GO" id="GO:0022857">
    <property type="term" value="F:transmembrane transporter activity"/>
    <property type="evidence" value="ECO:0007669"/>
    <property type="project" value="TreeGrafter"/>
</dbReference>
<keyword evidence="8" id="KW-1185">Reference proteome</keyword>
<keyword evidence="3 6" id="KW-1133">Transmembrane helix</keyword>
<evidence type="ECO:0000256" key="6">
    <source>
        <dbReference type="SAM" id="Phobius"/>
    </source>
</evidence>
<evidence type="ECO:0000256" key="3">
    <source>
        <dbReference type="ARBA" id="ARBA00022989"/>
    </source>
</evidence>
<feature type="compositionally biased region" description="Polar residues" evidence="5">
    <location>
        <begin position="31"/>
        <end position="40"/>
    </location>
</feature>
<protein>
    <recommendedName>
        <fullName evidence="9">Major facilitator superfamily (MFS) profile domain-containing protein</fullName>
    </recommendedName>
</protein>
<name>A0A423VNS4_9PEZI</name>
<organism evidence="7 8">
    <name type="scientific">Cytospora schulzeri</name>
    <dbReference type="NCBI Taxonomy" id="448051"/>
    <lineage>
        <taxon>Eukaryota</taxon>
        <taxon>Fungi</taxon>
        <taxon>Dikarya</taxon>
        <taxon>Ascomycota</taxon>
        <taxon>Pezizomycotina</taxon>
        <taxon>Sordariomycetes</taxon>
        <taxon>Sordariomycetidae</taxon>
        <taxon>Diaporthales</taxon>
        <taxon>Cytosporaceae</taxon>
        <taxon>Cytospora</taxon>
    </lineage>
</organism>
<dbReference type="AlphaFoldDB" id="A0A423VNS4"/>
<keyword evidence="2 6" id="KW-0812">Transmembrane</keyword>
<dbReference type="PANTHER" id="PTHR23501:SF199">
    <property type="entry name" value="MFS EFFLUX TRANSPORTER INPD-RELATED"/>
    <property type="match status" value="1"/>
</dbReference>
<evidence type="ECO:0000313" key="7">
    <source>
        <dbReference type="EMBL" id="ROV92574.1"/>
    </source>
</evidence>
<comment type="caution">
    <text evidence="7">The sequence shown here is derived from an EMBL/GenBank/DDBJ whole genome shotgun (WGS) entry which is preliminary data.</text>
</comment>
<accession>A0A423VNS4</accession>
<gene>
    <name evidence="7" type="ORF">VMCG_08952</name>
</gene>
<keyword evidence="4 6" id="KW-0472">Membrane</keyword>
<comment type="subcellular location">
    <subcellularLocation>
        <location evidence="1">Membrane</location>
        <topology evidence="1">Multi-pass membrane protein</topology>
    </subcellularLocation>
</comment>
<evidence type="ECO:0000256" key="5">
    <source>
        <dbReference type="SAM" id="MobiDB-lite"/>
    </source>
</evidence>
<dbReference type="EMBL" id="LKEA01000049">
    <property type="protein sequence ID" value="ROV92574.1"/>
    <property type="molecule type" value="Genomic_DNA"/>
</dbReference>
<dbReference type="GO" id="GO:0005886">
    <property type="term" value="C:plasma membrane"/>
    <property type="evidence" value="ECO:0007669"/>
    <property type="project" value="TreeGrafter"/>
</dbReference>
<evidence type="ECO:0008006" key="9">
    <source>
        <dbReference type="Google" id="ProtNLM"/>
    </source>
</evidence>
<evidence type="ECO:0000256" key="4">
    <source>
        <dbReference type="ARBA" id="ARBA00023136"/>
    </source>
</evidence>
<feature type="compositionally biased region" description="Basic and acidic residues" evidence="5">
    <location>
        <begin position="1"/>
        <end position="11"/>
    </location>
</feature>
<dbReference type="PANTHER" id="PTHR23501">
    <property type="entry name" value="MAJOR FACILITATOR SUPERFAMILY"/>
    <property type="match status" value="1"/>
</dbReference>
<evidence type="ECO:0000313" key="8">
    <source>
        <dbReference type="Proteomes" id="UP000283895"/>
    </source>
</evidence>
<evidence type="ECO:0000256" key="1">
    <source>
        <dbReference type="ARBA" id="ARBA00004141"/>
    </source>
</evidence>
<feature type="region of interest" description="Disordered" evidence="5">
    <location>
        <begin position="1"/>
        <end position="45"/>
    </location>
</feature>
<evidence type="ECO:0000256" key="2">
    <source>
        <dbReference type="ARBA" id="ARBA00022692"/>
    </source>
</evidence>
<dbReference type="OrthoDB" id="10021397at2759"/>
<proteinExistence type="predicted"/>
<reference evidence="7 8" key="1">
    <citation type="submission" date="2015-09" db="EMBL/GenBank/DDBJ databases">
        <title>Host preference determinants of Valsa canker pathogens revealed by comparative genomics.</title>
        <authorList>
            <person name="Yin Z."/>
            <person name="Huang L."/>
        </authorList>
    </citation>
    <scope>NUCLEOTIDE SEQUENCE [LARGE SCALE GENOMIC DNA]</scope>
    <source>
        <strain evidence="7 8">03-1</strain>
    </source>
</reference>
<dbReference type="Proteomes" id="UP000283895">
    <property type="component" value="Unassembled WGS sequence"/>
</dbReference>
<sequence>MESDANSDRTKVPTTANSVYEKKADQVDQPVAQSEYSTGPNDDVQVNKEANQSYNEAPQSMVAAQASLPLADTAIGTSLMMFGQMFGGSLFVSVAENVFTNKLLKGLATVTDLGMTPQDVVNAGATELKNLFGDDPGLLREVKYEYNEAVMWTFRTALIMSCLSVLGVVFVEWRSVKGRKIEMMAA</sequence>